<dbReference type="RefSeq" id="WP_121638729.1">
    <property type="nucleotide sequence ID" value="NZ_CP033067.1"/>
</dbReference>
<name>A0AAD0U6T7_9GAMM</name>
<dbReference type="GeneID" id="39469366"/>
<dbReference type="Proteomes" id="UP000279995">
    <property type="component" value="Plasmid unnamed"/>
</dbReference>
<organism evidence="1 2">
    <name type="scientific">Pseudoalteromonas agarivorans</name>
    <dbReference type="NCBI Taxonomy" id="176102"/>
    <lineage>
        <taxon>Bacteria</taxon>
        <taxon>Pseudomonadati</taxon>
        <taxon>Pseudomonadota</taxon>
        <taxon>Gammaproteobacteria</taxon>
        <taxon>Alteromonadales</taxon>
        <taxon>Pseudoalteromonadaceae</taxon>
        <taxon>Pseudoalteromonas</taxon>
    </lineage>
</organism>
<proteinExistence type="predicted"/>
<evidence type="ECO:0000313" key="1">
    <source>
        <dbReference type="EMBL" id="AYM89055.1"/>
    </source>
</evidence>
<dbReference type="EMBL" id="CP033067">
    <property type="protein sequence ID" value="AYM89055.1"/>
    <property type="molecule type" value="Genomic_DNA"/>
</dbReference>
<protein>
    <submittedName>
        <fullName evidence="1">Uncharacterized protein</fullName>
    </submittedName>
</protein>
<reference evidence="1 2" key="1">
    <citation type="submission" date="2018-10" db="EMBL/GenBank/DDBJ databases">
        <title>Complete Genome Sequence and Transcriptomic Profiles of a Marine Bacterium, Pseudoalteromonas agarivorans Hao 2018.</title>
        <authorList>
            <person name="Hao L."/>
        </authorList>
    </citation>
    <scope>NUCLEOTIDE SEQUENCE [LARGE SCALE GENOMIC DNA]</scope>
    <source>
        <strain evidence="1 2">Hao 2018</strain>
        <plasmid evidence="1 2">unnamed</plasmid>
    </source>
</reference>
<sequence>MDKINFIELIQNKTILVRENTKYALTKRLKELGALHLLESPQVRVRSYITNIQKPVGSIFNGTL</sequence>
<evidence type="ECO:0000313" key="2">
    <source>
        <dbReference type="Proteomes" id="UP000279995"/>
    </source>
</evidence>
<gene>
    <name evidence="1" type="ORF">D9T18_20410</name>
</gene>
<accession>A0AAD0U6T7</accession>
<keyword evidence="1" id="KW-0614">Plasmid</keyword>
<dbReference type="AlphaFoldDB" id="A0AAD0U6T7"/>
<geneLocation type="plasmid" evidence="1 2">
    <name>unnamed</name>
</geneLocation>